<evidence type="ECO:0000256" key="1">
    <source>
        <dbReference type="PROSITE-ProRule" id="PRU00285"/>
    </source>
</evidence>
<keyword evidence="6" id="KW-1185">Reference proteome</keyword>
<dbReference type="CDD" id="cd06464">
    <property type="entry name" value="ACD_sHsps-like"/>
    <property type="match status" value="1"/>
</dbReference>
<feature type="compositionally biased region" description="Acidic residues" evidence="3">
    <location>
        <begin position="175"/>
        <end position="185"/>
    </location>
</feature>
<accession>A0ABD5RK95</accession>
<proteinExistence type="inferred from homology"/>
<evidence type="ECO:0000256" key="2">
    <source>
        <dbReference type="RuleBase" id="RU003616"/>
    </source>
</evidence>
<evidence type="ECO:0000259" key="4">
    <source>
        <dbReference type="PROSITE" id="PS01031"/>
    </source>
</evidence>
<evidence type="ECO:0000313" key="6">
    <source>
        <dbReference type="Proteomes" id="UP001596099"/>
    </source>
</evidence>
<dbReference type="Gene3D" id="2.60.40.790">
    <property type="match status" value="1"/>
</dbReference>
<gene>
    <name evidence="5" type="ORF">ACFPYI_04695</name>
</gene>
<feature type="domain" description="SHSP" evidence="4">
    <location>
        <begin position="28"/>
        <end position="144"/>
    </location>
</feature>
<protein>
    <submittedName>
        <fullName evidence="5">Hsp20/alpha crystallin family protein</fullName>
    </submittedName>
</protein>
<sequence length="226" mass="23979">MTSESTNMFKELGERVESAVLEGIGRSSARWQEKTPLKVDLLESEDAFLAVFDAPGVHREDVEVRFDENTVFVRIDRFRDFHDEFDMRLPGRGLSLDGSVDLPADAEVDAREADATVTQNGTLRVHVPKTESGRSVTVGDEPGDGPLDGGAPGSGGDATGADDGPVEVSTGDAGVDTDESDDTDLGSDSTDLGSDDADPETGLSEDEVPDGPEDDEFDGLDGDDEK</sequence>
<evidence type="ECO:0000313" key="5">
    <source>
        <dbReference type="EMBL" id="MFC5970624.1"/>
    </source>
</evidence>
<dbReference type="Pfam" id="PF00011">
    <property type="entry name" value="HSP20"/>
    <property type="match status" value="1"/>
</dbReference>
<dbReference type="SUPFAM" id="SSF49764">
    <property type="entry name" value="HSP20-like chaperones"/>
    <property type="match status" value="1"/>
</dbReference>
<feature type="region of interest" description="Disordered" evidence="3">
    <location>
        <begin position="119"/>
        <end position="226"/>
    </location>
</feature>
<feature type="compositionally biased region" description="Gly residues" evidence="3">
    <location>
        <begin position="146"/>
        <end position="158"/>
    </location>
</feature>
<evidence type="ECO:0000256" key="3">
    <source>
        <dbReference type="SAM" id="MobiDB-lite"/>
    </source>
</evidence>
<dbReference type="AlphaFoldDB" id="A0ABD5RK95"/>
<organism evidence="5 6">
    <name type="scientific">Halomarina salina</name>
    <dbReference type="NCBI Taxonomy" id="1872699"/>
    <lineage>
        <taxon>Archaea</taxon>
        <taxon>Methanobacteriati</taxon>
        <taxon>Methanobacteriota</taxon>
        <taxon>Stenosarchaea group</taxon>
        <taxon>Halobacteria</taxon>
        <taxon>Halobacteriales</taxon>
        <taxon>Natronomonadaceae</taxon>
        <taxon>Halomarina</taxon>
    </lineage>
</organism>
<dbReference type="InterPro" id="IPR002068">
    <property type="entry name" value="A-crystallin/Hsp20_dom"/>
</dbReference>
<dbReference type="EMBL" id="JBHSQH010000001">
    <property type="protein sequence ID" value="MFC5970624.1"/>
    <property type="molecule type" value="Genomic_DNA"/>
</dbReference>
<reference evidence="5 6" key="1">
    <citation type="journal article" date="2019" name="Int. J. Syst. Evol. Microbiol.">
        <title>The Global Catalogue of Microorganisms (GCM) 10K type strain sequencing project: providing services to taxonomists for standard genome sequencing and annotation.</title>
        <authorList>
            <consortium name="The Broad Institute Genomics Platform"/>
            <consortium name="The Broad Institute Genome Sequencing Center for Infectious Disease"/>
            <person name="Wu L."/>
            <person name="Ma J."/>
        </authorList>
    </citation>
    <scope>NUCLEOTIDE SEQUENCE [LARGE SCALE GENOMIC DNA]</scope>
    <source>
        <strain evidence="5 6">CGMCC 1.12543</strain>
    </source>
</reference>
<name>A0ABD5RK95_9EURY</name>
<dbReference type="InterPro" id="IPR008978">
    <property type="entry name" value="HSP20-like_chaperone"/>
</dbReference>
<dbReference type="Proteomes" id="UP001596099">
    <property type="component" value="Unassembled WGS sequence"/>
</dbReference>
<comment type="caution">
    <text evidence="5">The sequence shown here is derived from an EMBL/GenBank/DDBJ whole genome shotgun (WGS) entry which is preliminary data.</text>
</comment>
<dbReference type="PROSITE" id="PS01031">
    <property type="entry name" value="SHSP"/>
    <property type="match status" value="1"/>
</dbReference>
<comment type="similarity">
    <text evidence="1 2">Belongs to the small heat shock protein (HSP20) family.</text>
</comment>
<feature type="compositionally biased region" description="Acidic residues" evidence="3">
    <location>
        <begin position="193"/>
        <end position="226"/>
    </location>
</feature>